<dbReference type="PROSITE" id="PS00518">
    <property type="entry name" value="ZF_RING_1"/>
    <property type="match status" value="1"/>
</dbReference>
<evidence type="ECO:0000259" key="6">
    <source>
        <dbReference type="PROSITE" id="PS50089"/>
    </source>
</evidence>
<evidence type="ECO:0000256" key="5">
    <source>
        <dbReference type="SAM" id="Coils"/>
    </source>
</evidence>
<dbReference type="Gene3D" id="3.30.40.10">
    <property type="entry name" value="Zinc/RING finger domain, C3HC4 (zinc finger)"/>
    <property type="match status" value="1"/>
</dbReference>
<sequence>MAETPRKRLRFEATCPVCLAYFADPVTLDCGHNFCQGCISTCWEEAGTETRCPQCRAAVGRDFKSNRSLASIVEIAKQLNSMGLEGPKCVTHKAPMNLFCKDHEIFFCLLCDAAQQHPCKAVVPIDQAVEEYKALLQTLLPFRRMLLSVYAISVPGRLSQCRRYYISQVLKEGRETILQYTENLENESQDLLELMKEEKEKIVAEFGKLYQSLRDQEKLLLQDMVNVEKCLAVIKKSCLSRFSEELASLGGFIQDMEEVRQKPEIEFLQEAKSILQRYDKKKQFENPFFFYTVLKWRIEEFRDRNVCLNSIVQELRGGLTGFNAATGNFGDWWRTKFTEGIGMSFFLQKVF</sequence>
<evidence type="ECO:0000259" key="7">
    <source>
        <dbReference type="PROSITE" id="PS50119"/>
    </source>
</evidence>
<name>A0AA35JZP9_9SAUR</name>
<dbReference type="InterPro" id="IPR017907">
    <property type="entry name" value="Znf_RING_CS"/>
</dbReference>
<dbReference type="CDD" id="cd16594">
    <property type="entry name" value="RING-HC_TRIM7-like_C-IV"/>
    <property type="match status" value="1"/>
</dbReference>
<evidence type="ECO:0000313" key="9">
    <source>
        <dbReference type="Proteomes" id="UP001178461"/>
    </source>
</evidence>
<dbReference type="SUPFAM" id="SSF57850">
    <property type="entry name" value="RING/U-box"/>
    <property type="match status" value="1"/>
</dbReference>
<dbReference type="Gene3D" id="3.30.160.60">
    <property type="entry name" value="Classic Zinc Finger"/>
    <property type="match status" value="1"/>
</dbReference>
<evidence type="ECO:0000313" key="8">
    <source>
        <dbReference type="EMBL" id="CAI5768169.1"/>
    </source>
</evidence>
<dbReference type="EMBL" id="OX395127">
    <property type="protein sequence ID" value="CAI5768169.1"/>
    <property type="molecule type" value="Genomic_DNA"/>
</dbReference>
<evidence type="ECO:0000256" key="4">
    <source>
        <dbReference type="PROSITE-ProRule" id="PRU00024"/>
    </source>
</evidence>
<feature type="domain" description="B box-type" evidence="7">
    <location>
        <begin position="89"/>
        <end position="125"/>
    </location>
</feature>
<feature type="domain" description="RING-type" evidence="6">
    <location>
        <begin position="15"/>
        <end position="56"/>
    </location>
</feature>
<dbReference type="SUPFAM" id="SSF57845">
    <property type="entry name" value="B-box zinc-binding domain"/>
    <property type="match status" value="1"/>
</dbReference>
<evidence type="ECO:0000256" key="2">
    <source>
        <dbReference type="ARBA" id="ARBA00022771"/>
    </source>
</evidence>
<keyword evidence="9" id="KW-1185">Reference proteome</keyword>
<dbReference type="InterPro" id="IPR013083">
    <property type="entry name" value="Znf_RING/FYVE/PHD"/>
</dbReference>
<dbReference type="PROSITE" id="PS50119">
    <property type="entry name" value="ZF_BBOX"/>
    <property type="match status" value="1"/>
</dbReference>
<keyword evidence="3" id="KW-0862">Zinc</keyword>
<dbReference type="PANTHER" id="PTHR24103">
    <property type="entry name" value="E3 UBIQUITIN-PROTEIN LIGASE TRIM"/>
    <property type="match status" value="1"/>
</dbReference>
<keyword evidence="5" id="KW-0175">Coiled coil</keyword>
<keyword evidence="2 4" id="KW-0863">Zinc-finger</keyword>
<dbReference type="AlphaFoldDB" id="A0AA35JZP9"/>
<reference evidence="8" key="1">
    <citation type="submission" date="2022-12" db="EMBL/GenBank/DDBJ databases">
        <authorList>
            <person name="Alioto T."/>
            <person name="Alioto T."/>
            <person name="Gomez Garrido J."/>
        </authorList>
    </citation>
    <scope>NUCLEOTIDE SEQUENCE</scope>
</reference>
<gene>
    <name evidence="8" type="ORF">PODLI_1B000327</name>
</gene>
<protein>
    <submittedName>
        <fullName evidence="8">Finger RFP-like</fullName>
    </submittedName>
</protein>
<accession>A0AA35JZP9</accession>
<dbReference type="Pfam" id="PF15227">
    <property type="entry name" value="zf-C3HC4_4"/>
    <property type="match status" value="1"/>
</dbReference>
<dbReference type="InterPro" id="IPR001841">
    <property type="entry name" value="Znf_RING"/>
</dbReference>
<evidence type="ECO:0000256" key="1">
    <source>
        <dbReference type="ARBA" id="ARBA00022723"/>
    </source>
</evidence>
<dbReference type="SMART" id="SM00184">
    <property type="entry name" value="RING"/>
    <property type="match status" value="1"/>
</dbReference>
<dbReference type="Proteomes" id="UP001178461">
    <property type="component" value="Chromosome 2"/>
</dbReference>
<feature type="coiled-coil region" evidence="5">
    <location>
        <begin position="170"/>
        <end position="201"/>
    </location>
</feature>
<keyword evidence="1" id="KW-0479">Metal-binding</keyword>
<dbReference type="GO" id="GO:0008270">
    <property type="term" value="F:zinc ion binding"/>
    <property type="evidence" value="ECO:0007669"/>
    <property type="project" value="UniProtKB-KW"/>
</dbReference>
<dbReference type="PROSITE" id="PS50089">
    <property type="entry name" value="ZF_RING_2"/>
    <property type="match status" value="1"/>
</dbReference>
<dbReference type="InterPro" id="IPR000315">
    <property type="entry name" value="Znf_B-box"/>
</dbReference>
<dbReference type="InterPro" id="IPR050143">
    <property type="entry name" value="TRIM/RBCC"/>
</dbReference>
<evidence type="ECO:0000256" key="3">
    <source>
        <dbReference type="ARBA" id="ARBA00022833"/>
    </source>
</evidence>
<organism evidence="8 9">
    <name type="scientific">Podarcis lilfordi</name>
    <name type="common">Lilford's wall lizard</name>
    <dbReference type="NCBI Taxonomy" id="74358"/>
    <lineage>
        <taxon>Eukaryota</taxon>
        <taxon>Metazoa</taxon>
        <taxon>Chordata</taxon>
        <taxon>Craniata</taxon>
        <taxon>Vertebrata</taxon>
        <taxon>Euteleostomi</taxon>
        <taxon>Lepidosauria</taxon>
        <taxon>Squamata</taxon>
        <taxon>Bifurcata</taxon>
        <taxon>Unidentata</taxon>
        <taxon>Episquamata</taxon>
        <taxon>Laterata</taxon>
        <taxon>Lacertibaenia</taxon>
        <taxon>Lacertidae</taxon>
        <taxon>Podarcis</taxon>
    </lineage>
</organism>
<proteinExistence type="predicted"/>